<feature type="non-terminal residue" evidence="1">
    <location>
        <position position="1"/>
    </location>
</feature>
<dbReference type="Proteomes" id="UP001221757">
    <property type="component" value="Unassembled WGS sequence"/>
</dbReference>
<name>A0AAD7G1J2_MYCRO</name>
<sequence length="73" mass="7959">FVFASVAYLFRTTYEASDDMSVSALLAYLNAAVPADKHEDFDTGEVVRAASALAAQRGRRFVLEGDMIRVVGE</sequence>
<proteinExistence type="predicted"/>
<accession>A0AAD7G1J2</accession>
<evidence type="ECO:0000313" key="1">
    <source>
        <dbReference type="EMBL" id="KAJ7655946.1"/>
    </source>
</evidence>
<evidence type="ECO:0000313" key="2">
    <source>
        <dbReference type="Proteomes" id="UP001221757"/>
    </source>
</evidence>
<reference evidence="1" key="1">
    <citation type="submission" date="2023-03" db="EMBL/GenBank/DDBJ databases">
        <title>Massive genome expansion in bonnet fungi (Mycena s.s.) driven by repeated elements and novel gene families across ecological guilds.</title>
        <authorList>
            <consortium name="Lawrence Berkeley National Laboratory"/>
            <person name="Harder C.B."/>
            <person name="Miyauchi S."/>
            <person name="Viragh M."/>
            <person name="Kuo A."/>
            <person name="Thoen E."/>
            <person name="Andreopoulos B."/>
            <person name="Lu D."/>
            <person name="Skrede I."/>
            <person name="Drula E."/>
            <person name="Henrissat B."/>
            <person name="Morin E."/>
            <person name="Kohler A."/>
            <person name="Barry K."/>
            <person name="LaButti K."/>
            <person name="Morin E."/>
            <person name="Salamov A."/>
            <person name="Lipzen A."/>
            <person name="Mereny Z."/>
            <person name="Hegedus B."/>
            <person name="Baldrian P."/>
            <person name="Stursova M."/>
            <person name="Weitz H."/>
            <person name="Taylor A."/>
            <person name="Grigoriev I.V."/>
            <person name="Nagy L.G."/>
            <person name="Martin F."/>
            <person name="Kauserud H."/>
        </authorList>
    </citation>
    <scope>NUCLEOTIDE SEQUENCE</scope>
    <source>
        <strain evidence="1">CBHHK067</strain>
    </source>
</reference>
<gene>
    <name evidence="1" type="ORF">B0H17DRAFT_956204</name>
</gene>
<keyword evidence="2" id="KW-1185">Reference proteome</keyword>
<comment type="caution">
    <text evidence="1">The sequence shown here is derived from an EMBL/GenBank/DDBJ whole genome shotgun (WGS) entry which is preliminary data.</text>
</comment>
<organism evidence="1 2">
    <name type="scientific">Mycena rosella</name>
    <name type="common">Pink bonnet</name>
    <name type="synonym">Agaricus rosellus</name>
    <dbReference type="NCBI Taxonomy" id="1033263"/>
    <lineage>
        <taxon>Eukaryota</taxon>
        <taxon>Fungi</taxon>
        <taxon>Dikarya</taxon>
        <taxon>Basidiomycota</taxon>
        <taxon>Agaricomycotina</taxon>
        <taxon>Agaricomycetes</taxon>
        <taxon>Agaricomycetidae</taxon>
        <taxon>Agaricales</taxon>
        <taxon>Marasmiineae</taxon>
        <taxon>Mycenaceae</taxon>
        <taxon>Mycena</taxon>
    </lineage>
</organism>
<dbReference type="AlphaFoldDB" id="A0AAD7G1J2"/>
<dbReference type="EMBL" id="JARKIE010000304">
    <property type="protein sequence ID" value="KAJ7655946.1"/>
    <property type="molecule type" value="Genomic_DNA"/>
</dbReference>
<protein>
    <submittedName>
        <fullName evidence="1">Uncharacterized protein</fullName>
    </submittedName>
</protein>